<evidence type="ECO:0000313" key="2">
    <source>
        <dbReference type="Proteomes" id="UP000015106"/>
    </source>
</evidence>
<name>A0A8R7US69_TRIUA</name>
<dbReference type="PANTHER" id="PTHR36342:SF1">
    <property type="entry name" value="PTB DOMAIN ENGULFMENT ADAPTER"/>
    <property type="match status" value="1"/>
</dbReference>
<sequence length="239" mass="26875">MIQSRMSSASTPTPTAVARPAGRYAVYVAAVPLRAPQGPAQALMSSAYSLGLWDLQHFMVLLRPDPARTRTQEQEPEPSLVFDFQPLDPEDALAAFSVLSRSKIPGVVRRRTLRRIPDRRSWFVGLSDGGAADAAERFSERWPTDLVVGNHDCRDYTNGWQPQLPLYLHNIAAISSFHHLNLFFLCVCARMISFARAGGSLDRTKTRPRLAEISRPPMRPRHRGVGRTAFFYLSFFLLH</sequence>
<reference evidence="1" key="2">
    <citation type="submission" date="2018-03" db="EMBL/GenBank/DDBJ databases">
        <title>The Triticum urartu genome reveals the dynamic nature of wheat genome evolution.</title>
        <authorList>
            <person name="Ling H."/>
            <person name="Ma B."/>
            <person name="Shi X."/>
            <person name="Liu H."/>
            <person name="Dong L."/>
            <person name="Sun H."/>
            <person name="Cao Y."/>
            <person name="Gao Q."/>
            <person name="Zheng S."/>
            <person name="Li Y."/>
            <person name="Yu Y."/>
            <person name="Du H."/>
            <person name="Qi M."/>
            <person name="Li Y."/>
            <person name="Yu H."/>
            <person name="Cui Y."/>
            <person name="Wang N."/>
            <person name="Chen C."/>
            <person name="Wu H."/>
            <person name="Zhao Y."/>
            <person name="Zhang J."/>
            <person name="Li Y."/>
            <person name="Zhou W."/>
            <person name="Zhang B."/>
            <person name="Hu W."/>
            <person name="Eijk M."/>
            <person name="Tang J."/>
            <person name="Witsenboer H."/>
            <person name="Zhao S."/>
            <person name="Li Z."/>
            <person name="Zhang A."/>
            <person name="Wang D."/>
            <person name="Liang C."/>
        </authorList>
    </citation>
    <scope>NUCLEOTIDE SEQUENCE [LARGE SCALE GENOMIC DNA]</scope>
    <source>
        <strain evidence="1">cv. G1812</strain>
    </source>
</reference>
<protein>
    <submittedName>
        <fullName evidence="1">Uncharacterized protein</fullName>
    </submittedName>
</protein>
<proteinExistence type="predicted"/>
<dbReference type="Proteomes" id="UP000015106">
    <property type="component" value="Chromosome 6"/>
</dbReference>
<reference evidence="1" key="3">
    <citation type="submission" date="2022-06" db="UniProtKB">
        <authorList>
            <consortium name="EnsemblPlants"/>
        </authorList>
    </citation>
    <scope>IDENTIFICATION</scope>
</reference>
<evidence type="ECO:0000313" key="1">
    <source>
        <dbReference type="EnsemblPlants" id="TuG1812G0600002278.01.T02"/>
    </source>
</evidence>
<keyword evidence="2" id="KW-1185">Reference proteome</keyword>
<dbReference type="PANTHER" id="PTHR36342">
    <property type="entry name" value="PTB DOMAIN ENGULFMENT ADAPTER"/>
    <property type="match status" value="1"/>
</dbReference>
<accession>A0A8R7US69</accession>
<dbReference type="EnsemblPlants" id="TuG1812G0600002278.01.T02">
    <property type="protein sequence ID" value="TuG1812G0600002278.01.T02"/>
    <property type="gene ID" value="TuG1812G0600002278.01"/>
</dbReference>
<dbReference type="Gramene" id="TuG1812G0600002278.01.T02">
    <property type="protein sequence ID" value="TuG1812G0600002278.01.T02"/>
    <property type="gene ID" value="TuG1812G0600002278.01"/>
</dbReference>
<dbReference type="AlphaFoldDB" id="A0A8R7US69"/>
<organism evidence="1 2">
    <name type="scientific">Triticum urartu</name>
    <name type="common">Red wild einkorn</name>
    <name type="synonym">Crithodium urartu</name>
    <dbReference type="NCBI Taxonomy" id="4572"/>
    <lineage>
        <taxon>Eukaryota</taxon>
        <taxon>Viridiplantae</taxon>
        <taxon>Streptophyta</taxon>
        <taxon>Embryophyta</taxon>
        <taxon>Tracheophyta</taxon>
        <taxon>Spermatophyta</taxon>
        <taxon>Magnoliopsida</taxon>
        <taxon>Liliopsida</taxon>
        <taxon>Poales</taxon>
        <taxon>Poaceae</taxon>
        <taxon>BOP clade</taxon>
        <taxon>Pooideae</taxon>
        <taxon>Triticodae</taxon>
        <taxon>Triticeae</taxon>
        <taxon>Triticinae</taxon>
        <taxon>Triticum</taxon>
    </lineage>
</organism>
<reference evidence="2" key="1">
    <citation type="journal article" date="2013" name="Nature">
        <title>Draft genome of the wheat A-genome progenitor Triticum urartu.</title>
        <authorList>
            <person name="Ling H.Q."/>
            <person name="Zhao S."/>
            <person name="Liu D."/>
            <person name="Wang J."/>
            <person name="Sun H."/>
            <person name="Zhang C."/>
            <person name="Fan H."/>
            <person name="Li D."/>
            <person name="Dong L."/>
            <person name="Tao Y."/>
            <person name="Gao C."/>
            <person name="Wu H."/>
            <person name="Li Y."/>
            <person name="Cui Y."/>
            <person name="Guo X."/>
            <person name="Zheng S."/>
            <person name="Wang B."/>
            <person name="Yu K."/>
            <person name="Liang Q."/>
            <person name="Yang W."/>
            <person name="Lou X."/>
            <person name="Chen J."/>
            <person name="Feng M."/>
            <person name="Jian J."/>
            <person name="Zhang X."/>
            <person name="Luo G."/>
            <person name="Jiang Y."/>
            <person name="Liu J."/>
            <person name="Wang Z."/>
            <person name="Sha Y."/>
            <person name="Zhang B."/>
            <person name="Wu H."/>
            <person name="Tang D."/>
            <person name="Shen Q."/>
            <person name="Xue P."/>
            <person name="Zou S."/>
            <person name="Wang X."/>
            <person name="Liu X."/>
            <person name="Wang F."/>
            <person name="Yang Y."/>
            <person name="An X."/>
            <person name="Dong Z."/>
            <person name="Zhang K."/>
            <person name="Zhang X."/>
            <person name="Luo M.C."/>
            <person name="Dvorak J."/>
            <person name="Tong Y."/>
            <person name="Wang J."/>
            <person name="Yang H."/>
            <person name="Li Z."/>
            <person name="Wang D."/>
            <person name="Zhang A."/>
            <person name="Wang J."/>
        </authorList>
    </citation>
    <scope>NUCLEOTIDE SEQUENCE</scope>
    <source>
        <strain evidence="2">cv. G1812</strain>
    </source>
</reference>
<gene>
    <name evidence="1" type="primary">LOC125513338</name>
</gene>